<dbReference type="PROSITE" id="PS51257">
    <property type="entry name" value="PROKAR_LIPOPROTEIN"/>
    <property type="match status" value="1"/>
</dbReference>
<protein>
    <submittedName>
        <fullName evidence="1">Uncharacterized protein</fullName>
    </submittedName>
</protein>
<evidence type="ECO:0000313" key="2">
    <source>
        <dbReference type="Proteomes" id="UP000028702"/>
    </source>
</evidence>
<dbReference type="AlphaFoldDB" id="A0A081B640"/>
<dbReference type="EMBL" id="BBIO01000001">
    <property type="protein sequence ID" value="GAK43508.1"/>
    <property type="molecule type" value="Genomic_DNA"/>
</dbReference>
<evidence type="ECO:0000313" key="1">
    <source>
        <dbReference type="EMBL" id="GAK43508.1"/>
    </source>
</evidence>
<keyword evidence="2" id="KW-1185">Reference proteome</keyword>
<proteinExistence type="predicted"/>
<accession>A0A081B640</accession>
<dbReference type="RefSeq" id="WP_045441505.1">
    <property type="nucleotide sequence ID" value="NZ_BBIO01000001.1"/>
</dbReference>
<name>A0A081B640_9HYPH</name>
<reference evidence="1 2" key="1">
    <citation type="submission" date="2014-07" db="EMBL/GenBank/DDBJ databases">
        <title>Tepidicaulis marinum gen. nov., sp. nov., a novel marine bacterium denitrifying nitrate to nitrous oxide strictly under microaerobic conditions.</title>
        <authorList>
            <person name="Takeuchi M."/>
            <person name="Yamagishi T."/>
            <person name="Kamagata Y."/>
            <person name="Oshima K."/>
            <person name="Hattori M."/>
            <person name="Katayama T."/>
            <person name="Hanada S."/>
            <person name="Tamaki H."/>
            <person name="Marumo K."/>
            <person name="Maeda H."/>
            <person name="Nedachi M."/>
            <person name="Iwasaki W."/>
            <person name="Suwa Y."/>
            <person name="Sakata S."/>
        </authorList>
    </citation>
    <scope>NUCLEOTIDE SEQUENCE [LARGE SCALE GENOMIC DNA]</scope>
    <source>
        <strain evidence="1 2">MA2</strain>
    </source>
</reference>
<organism evidence="1 2">
    <name type="scientific">Tepidicaulis marinus</name>
    <dbReference type="NCBI Taxonomy" id="1333998"/>
    <lineage>
        <taxon>Bacteria</taxon>
        <taxon>Pseudomonadati</taxon>
        <taxon>Pseudomonadota</taxon>
        <taxon>Alphaproteobacteria</taxon>
        <taxon>Hyphomicrobiales</taxon>
        <taxon>Parvibaculaceae</taxon>
        <taxon>Tepidicaulis</taxon>
    </lineage>
</organism>
<comment type="caution">
    <text evidence="1">The sequence shown here is derived from an EMBL/GenBank/DDBJ whole genome shotgun (WGS) entry which is preliminary data.</text>
</comment>
<gene>
    <name evidence="1" type="ORF">M2A_0007</name>
</gene>
<sequence>MTHRNPVVSFVAVFMLALVWGTGAFGACFPLGGAAHAALAGHVMSGHAHQERAYDAVAPAFHGHEAANAQEDGHELVKCCNSTELRASALTAARAFSPFEMSPSLAARAVPVAWPSPLLWQHMPAMVQTGPPLVGATPVGLHNLLLI</sequence>
<dbReference type="STRING" id="1333998.M2A_0007"/>
<dbReference type="Proteomes" id="UP000028702">
    <property type="component" value="Unassembled WGS sequence"/>
</dbReference>